<name>A0AAV7LHH3_PLEWA</name>
<reference evidence="1" key="1">
    <citation type="journal article" date="2022" name="bioRxiv">
        <title>Sequencing and chromosome-scale assembly of the giantPleurodeles waltlgenome.</title>
        <authorList>
            <person name="Brown T."/>
            <person name="Elewa A."/>
            <person name="Iarovenko S."/>
            <person name="Subramanian E."/>
            <person name="Araus A.J."/>
            <person name="Petzold A."/>
            <person name="Susuki M."/>
            <person name="Suzuki K.-i.T."/>
            <person name="Hayashi T."/>
            <person name="Toyoda A."/>
            <person name="Oliveira C."/>
            <person name="Osipova E."/>
            <person name="Leigh N.D."/>
            <person name="Simon A."/>
            <person name="Yun M.H."/>
        </authorList>
    </citation>
    <scope>NUCLEOTIDE SEQUENCE</scope>
    <source>
        <strain evidence="1">20211129_DDA</strain>
        <tissue evidence="1">Liver</tissue>
    </source>
</reference>
<accession>A0AAV7LHH3</accession>
<proteinExistence type="predicted"/>
<gene>
    <name evidence="1" type="ORF">NDU88_001461</name>
</gene>
<sequence length="100" mass="11140">MGASADEWPGESFSSYKVDMVLIDGQTTGEKMEKADATLTVGRPMSGAQQKHAAKQDWCSWATSDYFTMADKERESLEGKINDEIMKKLTEHDMLCLGDQ</sequence>
<keyword evidence="2" id="KW-1185">Reference proteome</keyword>
<organism evidence="1 2">
    <name type="scientific">Pleurodeles waltl</name>
    <name type="common">Iberian ribbed newt</name>
    <dbReference type="NCBI Taxonomy" id="8319"/>
    <lineage>
        <taxon>Eukaryota</taxon>
        <taxon>Metazoa</taxon>
        <taxon>Chordata</taxon>
        <taxon>Craniata</taxon>
        <taxon>Vertebrata</taxon>
        <taxon>Euteleostomi</taxon>
        <taxon>Amphibia</taxon>
        <taxon>Batrachia</taxon>
        <taxon>Caudata</taxon>
        <taxon>Salamandroidea</taxon>
        <taxon>Salamandridae</taxon>
        <taxon>Pleurodelinae</taxon>
        <taxon>Pleurodeles</taxon>
    </lineage>
</organism>
<protein>
    <submittedName>
        <fullName evidence="1">Uncharacterized protein</fullName>
    </submittedName>
</protein>
<comment type="caution">
    <text evidence="1">The sequence shown here is derived from an EMBL/GenBank/DDBJ whole genome shotgun (WGS) entry which is preliminary data.</text>
</comment>
<evidence type="ECO:0000313" key="1">
    <source>
        <dbReference type="EMBL" id="KAJ1088303.1"/>
    </source>
</evidence>
<dbReference type="Proteomes" id="UP001066276">
    <property type="component" value="Chromosome 11"/>
</dbReference>
<evidence type="ECO:0000313" key="2">
    <source>
        <dbReference type="Proteomes" id="UP001066276"/>
    </source>
</evidence>
<dbReference type="AlphaFoldDB" id="A0AAV7LHH3"/>
<dbReference type="EMBL" id="JANPWB010000015">
    <property type="protein sequence ID" value="KAJ1088303.1"/>
    <property type="molecule type" value="Genomic_DNA"/>
</dbReference>